<reference evidence="9 10" key="2">
    <citation type="submission" date="2019-09" db="EMBL/GenBank/DDBJ databases">
        <authorList>
            <person name="Jin C."/>
        </authorList>
    </citation>
    <scope>NUCLEOTIDE SEQUENCE [LARGE SCALE GENOMIC DNA]</scope>
    <source>
        <strain evidence="9 10">BN140041</strain>
    </source>
</reference>
<dbReference type="GO" id="GO:0022857">
    <property type="term" value="F:transmembrane transporter activity"/>
    <property type="evidence" value="ECO:0007669"/>
    <property type="project" value="InterPro"/>
</dbReference>
<evidence type="ECO:0000313" key="9">
    <source>
        <dbReference type="EMBL" id="KAA1427835.1"/>
    </source>
</evidence>
<evidence type="ECO:0000256" key="1">
    <source>
        <dbReference type="ARBA" id="ARBA00004651"/>
    </source>
</evidence>
<dbReference type="Proteomes" id="UP000324351">
    <property type="component" value="Unassembled WGS sequence"/>
</dbReference>
<comment type="caution">
    <text evidence="9">The sequence shown here is derived from an EMBL/GenBank/DDBJ whole genome shotgun (WGS) entry which is preliminary data.</text>
</comment>
<evidence type="ECO:0000256" key="5">
    <source>
        <dbReference type="ARBA" id="ARBA00022692"/>
    </source>
</evidence>
<reference evidence="9 10" key="1">
    <citation type="submission" date="2019-09" db="EMBL/GenBank/DDBJ databases">
        <title>Nocardioides panacisoli sp. nov., isolated from the soil of a ginseng field.</title>
        <authorList>
            <person name="Cho C."/>
        </authorList>
    </citation>
    <scope>NUCLEOTIDE SEQUENCE [LARGE SCALE GENOMIC DNA]</scope>
    <source>
        <strain evidence="9 10">BN140041</strain>
    </source>
</reference>
<keyword evidence="4" id="KW-0997">Cell inner membrane</keyword>
<feature type="transmembrane region" description="Helical" evidence="8">
    <location>
        <begin position="323"/>
        <end position="340"/>
    </location>
</feature>
<dbReference type="Pfam" id="PF02653">
    <property type="entry name" value="BPD_transp_2"/>
    <property type="match status" value="1"/>
</dbReference>
<dbReference type="PANTHER" id="PTHR32196:SF21">
    <property type="entry name" value="ABC TRANSPORTER PERMEASE PROTEIN YPHD-RELATED"/>
    <property type="match status" value="1"/>
</dbReference>
<dbReference type="CDD" id="cd06579">
    <property type="entry name" value="TM_PBP1_transp_AraH_like"/>
    <property type="match status" value="1"/>
</dbReference>
<dbReference type="InterPro" id="IPR001851">
    <property type="entry name" value="ABC_transp_permease"/>
</dbReference>
<evidence type="ECO:0000256" key="7">
    <source>
        <dbReference type="ARBA" id="ARBA00023136"/>
    </source>
</evidence>
<feature type="transmembrane region" description="Helical" evidence="8">
    <location>
        <begin position="146"/>
        <end position="163"/>
    </location>
</feature>
<keyword evidence="3" id="KW-1003">Cell membrane</keyword>
<name>A0A5B1M3P8_9ACTN</name>
<organism evidence="9 10">
    <name type="scientific">Nocardioides antri</name>
    <dbReference type="NCBI Taxonomy" id="2607659"/>
    <lineage>
        <taxon>Bacteria</taxon>
        <taxon>Bacillati</taxon>
        <taxon>Actinomycetota</taxon>
        <taxon>Actinomycetes</taxon>
        <taxon>Propionibacteriales</taxon>
        <taxon>Nocardioidaceae</taxon>
        <taxon>Nocardioides</taxon>
    </lineage>
</organism>
<dbReference type="AlphaFoldDB" id="A0A5B1M3P8"/>
<evidence type="ECO:0000256" key="6">
    <source>
        <dbReference type="ARBA" id="ARBA00022989"/>
    </source>
</evidence>
<evidence type="ECO:0000256" key="2">
    <source>
        <dbReference type="ARBA" id="ARBA00022448"/>
    </source>
</evidence>
<evidence type="ECO:0000256" key="3">
    <source>
        <dbReference type="ARBA" id="ARBA00022475"/>
    </source>
</evidence>
<dbReference type="PANTHER" id="PTHR32196">
    <property type="entry name" value="ABC TRANSPORTER PERMEASE PROTEIN YPHD-RELATED-RELATED"/>
    <property type="match status" value="1"/>
</dbReference>
<evidence type="ECO:0000313" key="10">
    <source>
        <dbReference type="Proteomes" id="UP000324351"/>
    </source>
</evidence>
<dbReference type="RefSeq" id="WP_149750298.1">
    <property type="nucleotide sequence ID" value="NZ_VUJW01000003.1"/>
</dbReference>
<accession>A0A5B1M3P8</accession>
<gene>
    <name evidence="9" type="ORF">F0U47_10455</name>
</gene>
<feature type="transmembrane region" description="Helical" evidence="8">
    <location>
        <begin position="35"/>
        <end position="55"/>
    </location>
</feature>
<evidence type="ECO:0000256" key="4">
    <source>
        <dbReference type="ARBA" id="ARBA00022519"/>
    </source>
</evidence>
<protein>
    <submittedName>
        <fullName evidence="9">ABC transporter permease</fullName>
    </submittedName>
</protein>
<evidence type="ECO:0000256" key="8">
    <source>
        <dbReference type="SAM" id="Phobius"/>
    </source>
</evidence>
<comment type="subcellular location">
    <subcellularLocation>
        <location evidence="1">Cell membrane</location>
        <topology evidence="1">Multi-pass membrane protein</topology>
    </subcellularLocation>
</comment>
<keyword evidence="5 8" id="KW-0812">Transmembrane</keyword>
<feature type="transmembrane region" description="Helical" evidence="8">
    <location>
        <begin position="119"/>
        <end position="139"/>
    </location>
</feature>
<feature type="transmembrane region" description="Helical" evidence="8">
    <location>
        <begin position="183"/>
        <end position="209"/>
    </location>
</feature>
<feature type="transmembrane region" description="Helical" evidence="8">
    <location>
        <begin position="94"/>
        <end position="113"/>
    </location>
</feature>
<keyword evidence="6 8" id="KW-1133">Transmembrane helix</keyword>
<keyword evidence="10" id="KW-1185">Reference proteome</keyword>
<feature type="transmembrane region" description="Helical" evidence="8">
    <location>
        <begin position="237"/>
        <end position="256"/>
    </location>
</feature>
<dbReference type="EMBL" id="VUJW01000003">
    <property type="protein sequence ID" value="KAA1427835.1"/>
    <property type="molecule type" value="Genomic_DNA"/>
</dbReference>
<proteinExistence type="predicted"/>
<sequence>MTTHATTEPEAVEPTSALASAPTVTARAERRWSSYVEALALPAVTVVIAAFFSLWPETSDYFLTSANLTVLLGSQTVVAVIALGALVPLIAGQWDLSVGAVAALAAVLTAQALADGVALALALALGIGAGVLIGVVNAFITTRVGVNAVITTLGMATILDGVINQRTGGIAVFGDIPLAVVEFGTGTFLGLPRTVYAVAVVALLVYYLLDHTPYGRYLYALGVNPSAAALVGIRVRLVLSVSFVLAGALAATGGLLQLARAGGADPNVGAGFALPALAAAFLSAASIRPGRYNVGGTLVAILFLAVLNNGLNLAGTPPYTSSYVNGAALILGVALAAWLGRRNSSA</sequence>
<feature type="transmembrane region" description="Helical" evidence="8">
    <location>
        <begin position="268"/>
        <end position="285"/>
    </location>
</feature>
<keyword evidence="2" id="KW-0813">Transport</keyword>
<feature type="transmembrane region" description="Helical" evidence="8">
    <location>
        <begin position="292"/>
        <end position="311"/>
    </location>
</feature>
<keyword evidence="7 8" id="KW-0472">Membrane</keyword>
<dbReference type="GO" id="GO:0005886">
    <property type="term" value="C:plasma membrane"/>
    <property type="evidence" value="ECO:0007669"/>
    <property type="project" value="UniProtKB-SubCell"/>
</dbReference>
<feature type="transmembrane region" description="Helical" evidence="8">
    <location>
        <begin position="61"/>
        <end position="87"/>
    </location>
</feature>